<dbReference type="EMBL" id="CP060138">
    <property type="protein sequence ID" value="QQV75681.1"/>
    <property type="molecule type" value="Genomic_DNA"/>
</dbReference>
<reference evidence="2 3" key="1">
    <citation type="journal article" date="2021" name="Int. J. Syst. Evol. Microbiol.">
        <title>Characterization of a novel transitional group Rickettsia species (Rickettsia tillamookensis sp. nov.) from the western black-legged tick, Ixodes pacificus.</title>
        <authorList>
            <person name="Gauthier D.T."/>
            <person name="Karpathy S.E."/>
            <person name="Grizzard S.L."/>
            <person name="Batra D."/>
            <person name="Rowe L.A."/>
            <person name="Paddock C.D."/>
        </authorList>
    </citation>
    <scope>NUCLEOTIDE SEQUENCE [LARGE SCALE GENOMIC DNA]</scope>
    <source>
        <strain evidence="2 3">Tillamook 23</strain>
    </source>
</reference>
<sequence length="128" mass="15234">MLIKQIYSMVVCFVTTVVLIITLSITFHALITLFLPEYVNKEELLKYSTNDQYLYNLQSYHNNLYEQLKNLPSKELEEKRISYKNEYIEVTKARAVSTIINCSIWIIVSLIFFIVHWKIYKNTQNNNN</sequence>
<keyword evidence="1" id="KW-0812">Transmembrane</keyword>
<feature type="transmembrane region" description="Helical" evidence="1">
    <location>
        <begin position="7"/>
        <end position="35"/>
    </location>
</feature>
<organism evidence="2 3">
    <name type="scientific">Rickettsia tillamookensis</name>
    <dbReference type="NCBI Taxonomy" id="2761623"/>
    <lineage>
        <taxon>Bacteria</taxon>
        <taxon>Pseudomonadati</taxon>
        <taxon>Pseudomonadota</taxon>
        <taxon>Alphaproteobacteria</taxon>
        <taxon>Rickettsiales</taxon>
        <taxon>Rickettsiaceae</taxon>
        <taxon>Rickettsieae</taxon>
        <taxon>Rickettsia</taxon>
        <taxon>spotted fever group</taxon>
    </lineage>
</organism>
<proteinExistence type="predicted"/>
<keyword evidence="3" id="KW-1185">Reference proteome</keyword>
<dbReference type="Proteomes" id="UP000595296">
    <property type="component" value="Chromosome"/>
</dbReference>
<evidence type="ECO:0000256" key="1">
    <source>
        <dbReference type="SAM" id="Phobius"/>
    </source>
</evidence>
<evidence type="ECO:0000313" key="3">
    <source>
        <dbReference type="Proteomes" id="UP000595296"/>
    </source>
</evidence>
<dbReference type="RefSeq" id="WP_202070175.1">
    <property type="nucleotide sequence ID" value="NZ_CP060138.2"/>
</dbReference>
<accession>A0A9E6MIM2</accession>
<protein>
    <submittedName>
        <fullName evidence="2">Uncharacterized protein</fullName>
    </submittedName>
</protein>
<gene>
    <name evidence="2" type="ORF">H6P87_01245</name>
</gene>
<evidence type="ECO:0000313" key="2">
    <source>
        <dbReference type="EMBL" id="QQV75681.1"/>
    </source>
</evidence>
<keyword evidence="1" id="KW-0472">Membrane</keyword>
<name>A0A9E6MIM2_9RICK</name>
<feature type="transmembrane region" description="Helical" evidence="1">
    <location>
        <begin position="95"/>
        <end position="115"/>
    </location>
</feature>
<keyword evidence="1" id="KW-1133">Transmembrane helix</keyword>